<evidence type="ECO:0000313" key="12">
    <source>
        <dbReference type="Proteomes" id="UP000626786"/>
    </source>
</evidence>
<evidence type="ECO:0000259" key="10">
    <source>
        <dbReference type="Pfam" id="PF12323"/>
    </source>
</evidence>
<dbReference type="RefSeq" id="WP_191695332.1">
    <property type="nucleotide sequence ID" value="NZ_JACSQN010000011.1"/>
</dbReference>
<accession>A0ABR8UCF2</accession>
<sequence>MSKKSRAAKEYRKNKAYRFRIYPTKDQEEFLIKTFGCVRFVYNKMLAERNDAYEQFKDNKALLRKQKFPTPAKYKAAFEFLTEVDSLALANAQMNLQTAFSNFFSGKTKYPKFKTRRSRQSYTTNLLNGNIKLLDGSIKLPKMKPLRMKQHREIPSHHVIKSCTISRSATGKYHISILTEYEHTPMKKEIKQVVGLDFTMNGLFVESEKGKKANYPRFYRRAEEKLAKEQRILSKKAKGSSRWEKQRIKVARLHEKVANQRKDFLHKQSWRLANRYDCVVIEDLNMKGMSQALRFGKSVADNGWGMFTTYLGYKLENQGKRLITIEKWFPSSKTCSDCGHVKAALSLAERTYSCECGFVSDRDWNAAINIKNEGMLIIGLS</sequence>
<dbReference type="NCBIfam" id="NF040570">
    <property type="entry name" value="guided_TnpB"/>
    <property type="match status" value="1"/>
</dbReference>
<organism evidence="11 12">
    <name type="scientific">Sporosarcina quadrami</name>
    <dbReference type="NCBI Taxonomy" id="2762234"/>
    <lineage>
        <taxon>Bacteria</taxon>
        <taxon>Bacillati</taxon>
        <taxon>Bacillota</taxon>
        <taxon>Bacilli</taxon>
        <taxon>Bacillales</taxon>
        <taxon>Caryophanaceae</taxon>
        <taxon>Sporosarcina</taxon>
    </lineage>
</organism>
<evidence type="ECO:0000256" key="3">
    <source>
        <dbReference type="ARBA" id="ARBA00022578"/>
    </source>
</evidence>
<keyword evidence="5" id="KW-0862">Zinc</keyword>
<keyword evidence="12" id="KW-1185">Reference proteome</keyword>
<dbReference type="PANTHER" id="PTHR30405">
    <property type="entry name" value="TRANSPOSASE"/>
    <property type="match status" value="1"/>
</dbReference>
<evidence type="ECO:0000256" key="7">
    <source>
        <dbReference type="ARBA" id="ARBA00023172"/>
    </source>
</evidence>
<protein>
    <submittedName>
        <fullName evidence="11">Transposase</fullName>
    </submittedName>
</protein>
<dbReference type="PANTHER" id="PTHR30405:SF25">
    <property type="entry name" value="RNA-GUIDED DNA ENDONUCLEASE INSQ-RELATED"/>
    <property type="match status" value="1"/>
</dbReference>
<gene>
    <name evidence="11" type="ORF">H9649_12950</name>
</gene>
<dbReference type="Pfam" id="PF01385">
    <property type="entry name" value="OrfB_IS605"/>
    <property type="match status" value="1"/>
</dbReference>
<comment type="similarity">
    <text evidence="2">In the N-terminal section; belongs to the transposase 2 family.</text>
</comment>
<evidence type="ECO:0000256" key="6">
    <source>
        <dbReference type="ARBA" id="ARBA00023125"/>
    </source>
</evidence>
<dbReference type="EMBL" id="JACSQN010000011">
    <property type="protein sequence ID" value="MBD7985500.1"/>
    <property type="molecule type" value="Genomic_DNA"/>
</dbReference>
<dbReference type="InterPro" id="IPR010095">
    <property type="entry name" value="Cas12f1-like_TNB"/>
</dbReference>
<comment type="similarity">
    <text evidence="1">In the C-terminal section; belongs to the transposase 35 family.</text>
</comment>
<keyword evidence="4" id="KW-0479">Metal-binding</keyword>
<evidence type="ECO:0000313" key="11">
    <source>
        <dbReference type="EMBL" id="MBD7985500.1"/>
    </source>
</evidence>
<keyword evidence="7" id="KW-0233">DNA recombination</keyword>
<feature type="domain" description="Probable transposase IS891/IS1136/IS1341" evidence="8">
    <location>
        <begin position="176"/>
        <end position="291"/>
    </location>
</feature>
<dbReference type="InterPro" id="IPR051399">
    <property type="entry name" value="RNA-guided_DNA_endo/Transpos"/>
</dbReference>
<evidence type="ECO:0000259" key="8">
    <source>
        <dbReference type="Pfam" id="PF01385"/>
    </source>
</evidence>
<evidence type="ECO:0000256" key="2">
    <source>
        <dbReference type="ARBA" id="ARBA00011044"/>
    </source>
</evidence>
<dbReference type="Pfam" id="PF12323">
    <property type="entry name" value="HTH_OrfB_IS605"/>
    <property type="match status" value="1"/>
</dbReference>
<evidence type="ECO:0000259" key="9">
    <source>
        <dbReference type="Pfam" id="PF07282"/>
    </source>
</evidence>
<evidence type="ECO:0000256" key="4">
    <source>
        <dbReference type="ARBA" id="ARBA00022723"/>
    </source>
</evidence>
<reference evidence="11 12" key="1">
    <citation type="submission" date="2020-08" db="EMBL/GenBank/DDBJ databases">
        <title>A Genomic Blueprint of the Chicken Gut Microbiome.</title>
        <authorList>
            <person name="Gilroy R."/>
            <person name="Ravi A."/>
            <person name="Getino M."/>
            <person name="Pursley I."/>
            <person name="Horton D.L."/>
            <person name="Alikhan N.-F."/>
            <person name="Baker D."/>
            <person name="Gharbi K."/>
            <person name="Hall N."/>
            <person name="Watson M."/>
            <person name="Adriaenssens E.M."/>
            <person name="Foster-Nyarko E."/>
            <person name="Jarju S."/>
            <person name="Secka A."/>
            <person name="Antonio M."/>
            <person name="Oren A."/>
            <person name="Chaudhuri R."/>
            <person name="La Ragione R.M."/>
            <person name="Hildebrand F."/>
            <person name="Pallen M.J."/>
        </authorList>
    </citation>
    <scope>NUCLEOTIDE SEQUENCE [LARGE SCALE GENOMIC DNA]</scope>
    <source>
        <strain evidence="11 12">Sa2YVA2</strain>
    </source>
</reference>
<name>A0ABR8UCF2_9BACL</name>
<dbReference type="Pfam" id="PF07282">
    <property type="entry name" value="Cas12f1-like_TNB"/>
    <property type="match status" value="1"/>
</dbReference>
<feature type="domain" description="Cas12f1-like TNB" evidence="9">
    <location>
        <begin position="304"/>
        <end position="370"/>
    </location>
</feature>
<keyword evidence="6" id="KW-0238">DNA-binding</keyword>
<keyword evidence="3" id="KW-0815">Transposition</keyword>
<dbReference type="InterPro" id="IPR021027">
    <property type="entry name" value="Transposase_put_HTH"/>
</dbReference>
<evidence type="ECO:0000256" key="1">
    <source>
        <dbReference type="ARBA" id="ARBA00008761"/>
    </source>
</evidence>
<dbReference type="InterPro" id="IPR001959">
    <property type="entry name" value="Transposase"/>
</dbReference>
<proteinExistence type="inferred from homology"/>
<dbReference type="Proteomes" id="UP000626786">
    <property type="component" value="Unassembled WGS sequence"/>
</dbReference>
<feature type="domain" description="Transposase putative helix-turn-helix" evidence="10">
    <location>
        <begin position="14"/>
        <end position="57"/>
    </location>
</feature>
<comment type="caution">
    <text evidence="11">The sequence shown here is derived from an EMBL/GenBank/DDBJ whole genome shotgun (WGS) entry which is preliminary data.</text>
</comment>
<evidence type="ECO:0000256" key="5">
    <source>
        <dbReference type="ARBA" id="ARBA00022833"/>
    </source>
</evidence>